<dbReference type="AlphaFoldDB" id="A0AAP8T9R2"/>
<dbReference type="EMBL" id="PJKN01000001">
    <property type="protein sequence ID" value="PNC57618.1"/>
    <property type="molecule type" value="Genomic_DNA"/>
</dbReference>
<gene>
    <name evidence="2" type="ORF">CXU09_00625</name>
</gene>
<proteinExistence type="predicted"/>
<sequence>MELQEQERRALTEAALIGGNEFRWKNYRLRCMTLGSMLQLQRIGNPYCRLGEINLGPDENGRHPSMWEALGVTDKAQIVYYLAEFLWVHMGDREEVREGVFAPEEERRVLVEAAAMNIPGRDLVELECAMLGDVEVIQAGMVIPEAEGEDEEDPLGRGRPGARPC</sequence>
<reference evidence="2 3" key="1">
    <citation type="journal article" date="2017" name="BMC Genomics">
        <title>Genome sequencing of 39 Akkermansia muciniphila isolates reveals its population structure, genomic and functional diverisity, and global distribution in mammalian gut microbiotas.</title>
        <authorList>
            <person name="Guo X."/>
            <person name="Li S."/>
            <person name="Zhang J."/>
            <person name="Wu F."/>
            <person name="Li X."/>
            <person name="Wu D."/>
            <person name="Zhang M."/>
            <person name="Ou Z."/>
            <person name="Jie Z."/>
            <person name="Yan Q."/>
            <person name="Li P."/>
            <person name="Yi J."/>
            <person name="Peng Y."/>
        </authorList>
    </citation>
    <scope>NUCLEOTIDE SEQUENCE [LARGE SCALE GENOMIC DNA]</scope>
    <source>
        <strain evidence="2 3">GP43</strain>
    </source>
</reference>
<evidence type="ECO:0000313" key="3">
    <source>
        <dbReference type="Proteomes" id="UP000235914"/>
    </source>
</evidence>
<dbReference type="Proteomes" id="UP000235914">
    <property type="component" value="Unassembled WGS sequence"/>
</dbReference>
<organism evidence="2 3">
    <name type="scientific">Akkermansia muciniphila</name>
    <dbReference type="NCBI Taxonomy" id="239935"/>
    <lineage>
        <taxon>Bacteria</taxon>
        <taxon>Pseudomonadati</taxon>
        <taxon>Verrucomicrobiota</taxon>
        <taxon>Verrucomicrobiia</taxon>
        <taxon>Verrucomicrobiales</taxon>
        <taxon>Akkermansiaceae</taxon>
        <taxon>Akkermansia</taxon>
    </lineage>
</organism>
<evidence type="ECO:0000313" key="2">
    <source>
        <dbReference type="EMBL" id="PNC57618.1"/>
    </source>
</evidence>
<evidence type="ECO:0000256" key="1">
    <source>
        <dbReference type="SAM" id="MobiDB-lite"/>
    </source>
</evidence>
<name>A0AAP8T9R2_9BACT</name>
<accession>A0AAP8T9R2</accession>
<dbReference type="RefSeq" id="WP_102735090.1">
    <property type="nucleotide sequence ID" value="NZ_CP085979.1"/>
</dbReference>
<protein>
    <submittedName>
        <fullName evidence="2">Uncharacterized protein</fullName>
    </submittedName>
</protein>
<comment type="caution">
    <text evidence="2">The sequence shown here is derived from an EMBL/GenBank/DDBJ whole genome shotgun (WGS) entry which is preliminary data.</text>
</comment>
<feature type="region of interest" description="Disordered" evidence="1">
    <location>
        <begin position="144"/>
        <end position="165"/>
    </location>
</feature>